<evidence type="ECO:0000313" key="2">
    <source>
        <dbReference type="EMBL" id="GFQ74911.1"/>
    </source>
</evidence>
<proteinExistence type="predicted"/>
<feature type="region of interest" description="Disordered" evidence="1">
    <location>
        <begin position="67"/>
        <end position="86"/>
    </location>
</feature>
<keyword evidence="3" id="KW-1185">Reference proteome</keyword>
<reference evidence="2" key="1">
    <citation type="submission" date="2020-07" db="EMBL/GenBank/DDBJ databases">
        <title>Multicomponent nature underlies the extraordinary mechanical properties of spider dragline silk.</title>
        <authorList>
            <person name="Kono N."/>
            <person name="Nakamura H."/>
            <person name="Mori M."/>
            <person name="Yoshida Y."/>
            <person name="Ohtoshi R."/>
            <person name="Malay A.D."/>
            <person name="Moran D.A.P."/>
            <person name="Tomita M."/>
            <person name="Numata K."/>
            <person name="Arakawa K."/>
        </authorList>
    </citation>
    <scope>NUCLEOTIDE SEQUENCE</scope>
</reference>
<organism evidence="2 3">
    <name type="scientific">Trichonephila clavata</name>
    <name type="common">Joro spider</name>
    <name type="synonym">Nephila clavata</name>
    <dbReference type="NCBI Taxonomy" id="2740835"/>
    <lineage>
        <taxon>Eukaryota</taxon>
        <taxon>Metazoa</taxon>
        <taxon>Ecdysozoa</taxon>
        <taxon>Arthropoda</taxon>
        <taxon>Chelicerata</taxon>
        <taxon>Arachnida</taxon>
        <taxon>Araneae</taxon>
        <taxon>Araneomorphae</taxon>
        <taxon>Entelegynae</taxon>
        <taxon>Araneoidea</taxon>
        <taxon>Nephilidae</taxon>
        <taxon>Trichonephila</taxon>
    </lineage>
</organism>
<protein>
    <submittedName>
        <fullName evidence="2">Uncharacterized protein</fullName>
    </submittedName>
</protein>
<evidence type="ECO:0000313" key="3">
    <source>
        <dbReference type="Proteomes" id="UP000887116"/>
    </source>
</evidence>
<accession>A0A8X6KJA2</accession>
<name>A0A8X6KJA2_TRICU</name>
<sequence>MREHRKESIKYPGGIYLLLAVERIFGINDEEVDFYQGFFTDEGYLIKYYFYSEIQKKMNKLDIDKKVSSVSDENEETSFVLEKEED</sequence>
<comment type="caution">
    <text evidence="2">The sequence shown here is derived from an EMBL/GenBank/DDBJ whole genome shotgun (WGS) entry which is preliminary data.</text>
</comment>
<dbReference type="AlphaFoldDB" id="A0A8X6KJA2"/>
<dbReference type="Proteomes" id="UP000887116">
    <property type="component" value="Unassembled WGS sequence"/>
</dbReference>
<gene>
    <name evidence="2" type="ORF">TNCT_654481</name>
</gene>
<evidence type="ECO:0000256" key="1">
    <source>
        <dbReference type="SAM" id="MobiDB-lite"/>
    </source>
</evidence>
<dbReference type="EMBL" id="BMAO01001639">
    <property type="protein sequence ID" value="GFQ74911.1"/>
    <property type="molecule type" value="Genomic_DNA"/>
</dbReference>